<evidence type="ECO:0000313" key="3">
    <source>
        <dbReference type="RefSeq" id="XP_033573331.1"/>
    </source>
</evidence>
<dbReference type="GeneID" id="54466734"/>
<sequence>MIERLPDELLTEIIGYAGLDNTHRPSAQNIKRFAPVSRKFANCTQEILYQDIDLVVRNKSTIDTPKTAHKITCLFQTLLKCPGLRSKVRSLCLVDCRKRGKSPSAWIGLGEHVRSLALPVEVKYIWLDEAQRRSSEAMLVGLLSVVTNLRGLHLTNAGNLSLLSRFWGVPSPPILRLLETLKIEPLIEAVRNDYSPVSHFTGVHGQKNTSLFYHPAIRNLAIMNIHNGYVNDDRLGELQGVSRVTNLVIHGWIQDMYLASFLKRFKGLRRFVFIEIPLPILYFNLAIGLREH</sequence>
<dbReference type="RefSeq" id="XP_033573331.1">
    <property type="nucleotide sequence ID" value="XM_033725841.1"/>
</dbReference>
<evidence type="ECO:0000313" key="1">
    <source>
        <dbReference type="EMBL" id="KAF2806367.1"/>
    </source>
</evidence>
<gene>
    <name evidence="1 3" type="ORF">BDZ99DRAFT_523818</name>
</gene>
<evidence type="ECO:0000313" key="2">
    <source>
        <dbReference type="Proteomes" id="UP000504636"/>
    </source>
</evidence>
<dbReference type="AlphaFoldDB" id="A0A6A6YET3"/>
<dbReference type="OrthoDB" id="3750626at2759"/>
<protein>
    <recommendedName>
        <fullName evidence="4">F-box domain-containing protein</fullName>
    </recommendedName>
</protein>
<accession>A0A6A6YET3</accession>
<organism evidence="1">
    <name type="scientific">Mytilinidion resinicola</name>
    <dbReference type="NCBI Taxonomy" id="574789"/>
    <lineage>
        <taxon>Eukaryota</taxon>
        <taxon>Fungi</taxon>
        <taxon>Dikarya</taxon>
        <taxon>Ascomycota</taxon>
        <taxon>Pezizomycotina</taxon>
        <taxon>Dothideomycetes</taxon>
        <taxon>Pleosporomycetidae</taxon>
        <taxon>Mytilinidiales</taxon>
        <taxon>Mytilinidiaceae</taxon>
        <taxon>Mytilinidion</taxon>
    </lineage>
</organism>
<evidence type="ECO:0008006" key="4">
    <source>
        <dbReference type="Google" id="ProtNLM"/>
    </source>
</evidence>
<name>A0A6A6YET3_9PEZI</name>
<reference evidence="3" key="2">
    <citation type="submission" date="2020-04" db="EMBL/GenBank/DDBJ databases">
        <authorList>
            <consortium name="NCBI Genome Project"/>
        </authorList>
    </citation>
    <scope>NUCLEOTIDE SEQUENCE</scope>
    <source>
        <strain evidence="3">CBS 304.34</strain>
    </source>
</reference>
<dbReference type="EMBL" id="MU003707">
    <property type="protein sequence ID" value="KAF2806367.1"/>
    <property type="molecule type" value="Genomic_DNA"/>
</dbReference>
<proteinExistence type="predicted"/>
<keyword evidence="2" id="KW-1185">Reference proteome</keyword>
<dbReference type="Proteomes" id="UP000504636">
    <property type="component" value="Unplaced"/>
</dbReference>
<reference evidence="1 3" key="1">
    <citation type="journal article" date="2020" name="Stud. Mycol.">
        <title>101 Dothideomycetes genomes: a test case for predicting lifestyles and emergence of pathogens.</title>
        <authorList>
            <person name="Haridas S."/>
            <person name="Albert R."/>
            <person name="Binder M."/>
            <person name="Bloem J."/>
            <person name="Labutti K."/>
            <person name="Salamov A."/>
            <person name="Andreopoulos B."/>
            <person name="Baker S."/>
            <person name="Barry K."/>
            <person name="Bills G."/>
            <person name="Bluhm B."/>
            <person name="Cannon C."/>
            <person name="Castanera R."/>
            <person name="Culley D."/>
            <person name="Daum C."/>
            <person name="Ezra D."/>
            <person name="Gonzalez J."/>
            <person name="Henrissat B."/>
            <person name="Kuo A."/>
            <person name="Liang C."/>
            <person name="Lipzen A."/>
            <person name="Lutzoni F."/>
            <person name="Magnuson J."/>
            <person name="Mondo S."/>
            <person name="Nolan M."/>
            <person name="Ohm R."/>
            <person name="Pangilinan J."/>
            <person name="Park H.-J."/>
            <person name="Ramirez L."/>
            <person name="Alfaro M."/>
            <person name="Sun H."/>
            <person name="Tritt A."/>
            <person name="Yoshinaga Y."/>
            <person name="Zwiers L.-H."/>
            <person name="Turgeon B."/>
            <person name="Goodwin S."/>
            <person name="Spatafora J."/>
            <person name="Crous P."/>
            <person name="Grigoriev I."/>
        </authorList>
    </citation>
    <scope>NUCLEOTIDE SEQUENCE</scope>
    <source>
        <strain evidence="1 3">CBS 304.34</strain>
    </source>
</reference>
<reference evidence="3" key="3">
    <citation type="submission" date="2025-04" db="UniProtKB">
        <authorList>
            <consortium name="RefSeq"/>
        </authorList>
    </citation>
    <scope>IDENTIFICATION</scope>
    <source>
        <strain evidence="3">CBS 304.34</strain>
    </source>
</reference>